<dbReference type="Proteomes" id="UP000472265">
    <property type="component" value="Chromosome 6"/>
</dbReference>
<dbReference type="Pfam" id="PF01344">
    <property type="entry name" value="Kelch_1"/>
    <property type="match status" value="6"/>
</dbReference>
<evidence type="ECO:0000256" key="2">
    <source>
        <dbReference type="ARBA" id="ARBA00022737"/>
    </source>
</evidence>
<dbReference type="InterPro" id="IPR006652">
    <property type="entry name" value="Kelch_1"/>
</dbReference>
<gene>
    <name evidence="4" type="primary">KLHL10</name>
</gene>
<dbReference type="InterPro" id="IPR043136">
    <property type="entry name" value="B30.2/SPRY_sf"/>
</dbReference>
<dbReference type="FunFam" id="1.25.40.420:FF:000001">
    <property type="entry name" value="Kelch-like family member 12"/>
    <property type="match status" value="1"/>
</dbReference>
<dbReference type="PANTHER" id="PTHR24412:SF172">
    <property type="entry name" value="KELCH-LIKE PROTEIN 10"/>
    <property type="match status" value="1"/>
</dbReference>
<dbReference type="Gene3D" id="3.30.710.10">
    <property type="entry name" value="Potassium Channel Kv1.1, Chain A"/>
    <property type="match status" value="1"/>
</dbReference>
<evidence type="ECO:0000259" key="3">
    <source>
        <dbReference type="PROSITE" id="PS50097"/>
    </source>
</evidence>
<dbReference type="SUPFAM" id="SSF49899">
    <property type="entry name" value="Concanavalin A-like lectins/glucanases"/>
    <property type="match status" value="1"/>
</dbReference>
<dbReference type="AlphaFoldDB" id="A0A671UL14"/>
<dbReference type="Pfam" id="PF07707">
    <property type="entry name" value="BACK"/>
    <property type="match status" value="1"/>
</dbReference>
<keyword evidence="2" id="KW-0677">Repeat</keyword>
<dbReference type="Pfam" id="PF13765">
    <property type="entry name" value="PRY"/>
    <property type="match status" value="1"/>
</dbReference>
<dbReference type="InterPro" id="IPR011333">
    <property type="entry name" value="SKP1/BTB/POZ_sf"/>
</dbReference>
<dbReference type="SUPFAM" id="SSF117281">
    <property type="entry name" value="Kelch motif"/>
    <property type="match status" value="1"/>
</dbReference>
<dbReference type="InterPro" id="IPR011705">
    <property type="entry name" value="BACK"/>
</dbReference>
<dbReference type="InParanoid" id="A0A671UL14"/>
<dbReference type="InterPro" id="IPR015915">
    <property type="entry name" value="Kelch-typ_b-propeller"/>
</dbReference>
<dbReference type="InterPro" id="IPR013320">
    <property type="entry name" value="ConA-like_dom_sf"/>
</dbReference>
<feature type="domain" description="BTB" evidence="3">
    <location>
        <begin position="163"/>
        <end position="229"/>
    </location>
</feature>
<sequence>MVSCPHKTEVLNKDIAALSDMIRTTEEELRAEDVSFLQNYKAAVKRVQQRPLLEDPQLVSGALIDEAKHLGNLSYNIWNKMRDMVAYTPVVLDPNSAHPELLLSEDLTGVIYHPTVLGLKSFDSGFHSCDVELYNLVFWLYQGKSSHQTGYVFNDLRLEGHFCDAVIKVQDVEFQVHKIILCDCSLYFRALFIRWSAADKKVFNIEGLSPDMMQAIIEFAYTGSLSVTVDNVQELLLAADQFNVMKIVRACCDYLEERLCPENCIGIWKFTNILPCFELQSKTFLFILDHFEEVVSTEEFEFLNVQELADILGRDDLNVKKENTVCEAIFQWITNRPEERKEHLLVLLSKVRLALMSQDQLGITVLSNELVRSNDECFNMVTEVLENKGNLTSPPFDMRDPVARPRLPHAVLLAIGGWSGADPTNCVEAYDIRADLWVNLTNEQERPRAYHGTVFLDGYVYCVGGFDRAESFNSVRRLDLTTYTWEEVAPMHYRRCYVSVTVLNGCIYAMGGYDGHVRLSTVERYRPETNQWSVITRMHEIRSDASCTTLDDKIYICGGFNGTECLETCEYYSPETNQWTEISPMNSRRSGVGVIAYADLIFAVGGFDGSARLRSAEVYNPCTNTWHAVSSMLTTRSNFGIEVLEDLLFVVGGFNGLSTTYNVEYYDVTTDTWTEACGMEIFCSALSCCVVHGLPNMAEYTLCRDGRTLVELESVEVESS</sequence>
<name>A0A671UL14_SPAAU</name>
<dbReference type="OMA" id="YTWHEVA"/>
<dbReference type="GeneTree" id="ENSGT00940000154664"/>
<dbReference type="Gene3D" id="1.25.40.420">
    <property type="match status" value="1"/>
</dbReference>
<accession>A0A671UL14</accession>
<dbReference type="Pfam" id="PF00651">
    <property type="entry name" value="BTB"/>
    <property type="match status" value="1"/>
</dbReference>
<dbReference type="PROSITE" id="PS50097">
    <property type="entry name" value="BTB"/>
    <property type="match status" value="1"/>
</dbReference>
<proteinExistence type="predicted"/>
<evidence type="ECO:0000256" key="1">
    <source>
        <dbReference type="ARBA" id="ARBA00022441"/>
    </source>
</evidence>
<dbReference type="Ensembl" id="ENSSAUT00010015396.1">
    <property type="protein sequence ID" value="ENSSAUP00010014516.1"/>
    <property type="gene ID" value="ENSSAUG00010006766.1"/>
</dbReference>
<reference evidence="4" key="1">
    <citation type="submission" date="2021-04" db="EMBL/GenBank/DDBJ databases">
        <authorList>
            <consortium name="Wellcome Sanger Institute Data Sharing"/>
        </authorList>
    </citation>
    <scope>NUCLEOTIDE SEQUENCE [LARGE SCALE GENOMIC DNA]</scope>
</reference>
<dbReference type="PANTHER" id="PTHR24412">
    <property type="entry name" value="KELCH PROTEIN"/>
    <property type="match status" value="1"/>
</dbReference>
<reference evidence="4" key="2">
    <citation type="submission" date="2025-08" db="UniProtKB">
        <authorList>
            <consortium name="Ensembl"/>
        </authorList>
    </citation>
    <scope>IDENTIFICATION</scope>
</reference>
<dbReference type="InterPro" id="IPR006574">
    <property type="entry name" value="PRY"/>
</dbReference>
<organism evidence="4 5">
    <name type="scientific">Sparus aurata</name>
    <name type="common">Gilthead sea bream</name>
    <dbReference type="NCBI Taxonomy" id="8175"/>
    <lineage>
        <taxon>Eukaryota</taxon>
        <taxon>Metazoa</taxon>
        <taxon>Chordata</taxon>
        <taxon>Craniata</taxon>
        <taxon>Vertebrata</taxon>
        <taxon>Euteleostomi</taxon>
        <taxon>Actinopterygii</taxon>
        <taxon>Neopterygii</taxon>
        <taxon>Teleostei</taxon>
        <taxon>Neoteleostei</taxon>
        <taxon>Acanthomorphata</taxon>
        <taxon>Eupercaria</taxon>
        <taxon>Spariformes</taxon>
        <taxon>Sparidae</taxon>
        <taxon>Sparus</taxon>
    </lineage>
</organism>
<dbReference type="SMART" id="SM00225">
    <property type="entry name" value="BTB"/>
    <property type="match status" value="1"/>
</dbReference>
<keyword evidence="5" id="KW-1185">Reference proteome</keyword>
<evidence type="ECO:0000313" key="4">
    <source>
        <dbReference type="Ensembl" id="ENSSAUP00010014516.1"/>
    </source>
</evidence>
<dbReference type="Gene3D" id="2.60.120.920">
    <property type="match status" value="1"/>
</dbReference>
<keyword evidence="1" id="KW-0880">Kelch repeat</keyword>
<protein>
    <submittedName>
        <fullName evidence="4">Kelch like family member 10</fullName>
    </submittedName>
</protein>
<dbReference type="InterPro" id="IPR000210">
    <property type="entry name" value="BTB/POZ_dom"/>
</dbReference>
<reference evidence="4" key="3">
    <citation type="submission" date="2025-09" db="UniProtKB">
        <authorList>
            <consortium name="Ensembl"/>
        </authorList>
    </citation>
    <scope>IDENTIFICATION</scope>
</reference>
<dbReference type="Gene3D" id="2.120.10.80">
    <property type="entry name" value="Kelch-type beta propeller"/>
    <property type="match status" value="1"/>
</dbReference>
<dbReference type="SUPFAM" id="SSF54695">
    <property type="entry name" value="POZ domain"/>
    <property type="match status" value="1"/>
</dbReference>
<dbReference type="SMART" id="SM00875">
    <property type="entry name" value="BACK"/>
    <property type="match status" value="1"/>
</dbReference>
<evidence type="ECO:0000313" key="5">
    <source>
        <dbReference type="Proteomes" id="UP000472265"/>
    </source>
</evidence>
<dbReference type="SMART" id="SM00612">
    <property type="entry name" value="Kelch"/>
    <property type="match status" value="6"/>
</dbReference>